<feature type="transmembrane region" description="Helical" evidence="4">
    <location>
        <begin position="243"/>
        <end position="259"/>
    </location>
</feature>
<proteinExistence type="inferred from homology"/>
<keyword evidence="3" id="KW-0029">Amino-acid transport</keyword>
<accession>A0ABV2AIW8</accession>
<gene>
    <name evidence="5" type="ORF">MHBO_001055</name>
</gene>
<protein>
    <submittedName>
        <fullName evidence="5">Uncharacterized protein</fullName>
    </submittedName>
</protein>
<evidence type="ECO:0000256" key="1">
    <source>
        <dbReference type="ARBA" id="ARBA00008066"/>
    </source>
</evidence>
<evidence type="ECO:0000256" key="4">
    <source>
        <dbReference type="SAM" id="Phobius"/>
    </source>
</evidence>
<feature type="transmembrane region" description="Helical" evidence="4">
    <location>
        <begin position="159"/>
        <end position="181"/>
    </location>
</feature>
<keyword evidence="6" id="KW-1185">Reference proteome</keyword>
<keyword evidence="4" id="KW-0472">Membrane</keyword>
<keyword evidence="2" id="KW-0813">Transport</keyword>
<comment type="similarity">
    <text evidence="1">Belongs to the amino acid/polyamine transporter 2 family.</text>
</comment>
<name>A0ABV2AIW8_9EUKA</name>
<feature type="transmembrane region" description="Helical" evidence="4">
    <location>
        <begin position="268"/>
        <end position="286"/>
    </location>
</feature>
<dbReference type="Proteomes" id="UP001439008">
    <property type="component" value="Unassembled WGS sequence"/>
</dbReference>
<dbReference type="EMBL" id="JBDODL010000221">
    <property type="protein sequence ID" value="MES1919192.1"/>
    <property type="molecule type" value="Genomic_DNA"/>
</dbReference>
<sequence length="331" mass="37500">MLRNEKKLNIERMQWLCMKIQKNVNLYQPNAEDRFNIAEANNYNLLYSNLKFLAKDDCERVDADKMQNTLDNLLSIPTFSPYSGTLVAPVPTKFKEVVSQAHSQNLFVEYSLFGAKKRAQTISDALSVLGVYISAFIIQQAVCSLFLSLEIRTITNWRIVQTAGMLITYCLCMGVALAGYLGQKDIIGETVFDKMKIRYFIDTGQIDYGFNSPFLVVNAGRIALCVTIALTFPMMFFYAKKNVLLILFALLDVIWGIKANKERPEAKYFYPVTVGLFVLVLIFGLFVDKIIVVFSVIGTLLAAPIIYVLLVKVRLYRSSVTSDQRADFQIT</sequence>
<evidence type="ECO:0000313" key="5">
    <source>
        <dbReference type="EMBL" id="MES1919192.1"/>
    </source>
</evidence>
<feature type="transmembrane region" description="Helical" evidence="4">
    <location>
        <begin position="126"/>
        <end position="147"/>
    </location>
</feature>
<keyword evidence="4" id="KW-1133">Transmembrane helix</keyword>
<dbReference type="PANTHER" id="PTHR22950">
    <property type="entry name" value="AMINO ACID TRANSPORTER"/>
    <property type="match status" value="1"/>
</dbReference>
<feature type="transmembrane region" description="Helical" evidence="4">
    <location>
        <begin position="292"/>
        <end position="310"/>
    </location>
</feature>
<comment type="caution">
    <text evidence="5">The sequence shown here is derived from an EMBL/GenBank/DDBJ whole genome shotgun (WGS) entry which is preliminary data.</text>
</comment>
<feature type="transmembrane region" description="Helical" evidence="4">
    <location>
        <begin position="215"/>
        <end position="237"/>
    </location>
</feature>
<evidence type="ECO:0000313" key="6">
    <source>
        <dbReference type="Proteomes" id="UP001439008"/>
    </source>
</evidence>
<keyword evidence="4" id="KW-0812">Transmembrane</keyword>
<evidence type="ECO:0000256" key="3">
    <source>
        <dbReference type="ARBA" id="ARBA00022970"/>
    </source>
</evidence>
<reference evidence="5 6" key="1">
    <citation type="journal article" date="2024" name="BMC Biol.">
        <title>Comparative genomics of Ascetosporea gives new insight into the evolutionary basis for animal parasitism in Rhizaria.</title>
        <authorList>
            <person name="Hiltunen Thoren M."/>
            <person name="Onut-Brannstrom I."/>
            <person name="Alfjorden A."/>
            <person name="Peckova H."/>
            <person name="Swords F."/>
            <person name="Hooper C."/>
            <person name="Holzer A.S."/>
            <person name="Bass D."/>
            <person name="Burki F."/>
        </authorList>
    </citation>
    <scope>NUCLEOTIDE SEQUENCE [LARGE SCALE GENOMIC DNA]</scope>
    <source>
        <strain evidence="5">20-A016</strain>
    </source>
</reference>
<organism evidence="5 6">
    <name type="scientific">Bonamia ostreae</name>
    <dbReference type="NCBI Taxonomy" id="126728"/>
    <lineage>
        <taxon>Eukaryota</taxon>
        <taxon>Sar</taxon>
        <taxon>Rhizaria</taxon>
        <taxon>Endomyxa</taxon>
        <taxon>Ascetosporea</taxon>
        <taxon>Haplosporida</taxon>
        <taxon>Bonamia</taxon>
    </lineage>
</organism>
<evidence type="ECO:0000256" key="2">
    <source>
        <dbReference type="ARBA" id="ARBA00022448"/>
    </source>
</evidence>
<dbReference type="PANTHER" id="PTHR22950:SF458">
    <property type="entry name" value="SODIUM-COUPLED NEUTRAL AMINO ACID TRANSPORTER 11-RELATED"/>
    <property type="match status" value="1"/>
</dbReference>